<gene>
    <name evidence="2" type="primary">MAP3K19</name>
</gene>
<proteinExistence type="predicted"/>
<keyword evidence="2" id="KW-0808">Transferase</keyword>
<reference evidence="2" key="1">
    <citation type="submission" date="2025-08" db="UniProtKB">
        <authorList>
            <consortium name="RefSeq"/>
        </authorList>
    </citation>
    <scope>IDENTIFICATION</scope>
</reference>
<keyword evidence="1" id="KW-1185">Reference proteome</keyword>
<dbReference type="Proteomes" id="UP000694863">
    <property type="component" value="Unplaced"/>
</dbReference>
<organism evidence="1 2">
    <name type="scientific">Echinops telfairi</name>
    <name type="common">Lesser hedgehog tenrec</name>
    <dbReference type="NCBI Taxonomy" id="9371"/>
    <lineage>
        <taxon>Eukaryota</taxon>
        <taxon>Metazoa</taxon>
        <taxon>Chordata</taxon>
        <taxon>Craniata</taxon>
        <taxon>Vertebrata</taxon>
        <taxon>Euteleostomi</taxon>
        <taxon>Mammalia</taxon>
        <taxon>Eutheria</taxon>
        <taxon>Afrotheria</taxon>
        <taxon>Tenrecidae</taxon>
        <taxon>Tenrecinae</taxon>
        <taxon>Echinops</taxon>
    </lineage>
</organism>
<name>A0AC55CV37_ECHTE</name>
<protein>
    <submittedName>
        <fullName evidence="2">Mitogen-activated protein kinase kinase kinase 19</fullName>
    </submittedName>
</protein>
<evidence type="ECO:0000313" key="2">
    <source>
        <dbReference type="RefSeq" id="XP_045143354.1"/>
    </source>
</evidence>
<sequence length="1317" mass="147354">MNKNKLIHDFLEVVSRGDVELICDHITKVHSILGNLDFQHPKTGNTPLIAAAEENLTEVIGFLLEKGADLTLCNYSNQTAVHVANCNMQQQLLLAVNGIQPPQMQLLRSSWQGDLKQLQHLLASEKFLDINLPNQHGLTALMLAVRDVDLFESLDMLPAYRPVEVLAELLSHRARAFSTSDVKHSGRRIEFPLPPLSLLPSSSGLLTLPPNHKIQKGRQSRAPSLLTLIPKISEPVIRSDEFRQPNKQQEAPSQVLGNQTLRSSDSSIWSRNMCSFRKASLPREHLQVEKNCNPKDTEGCDKMECSPFEKGQSWVFFENHREDNISTAPEEDADCRGSEMKKVGDEPSQHLSSRNSAGSGLRNCEQESESVCGTLSKLQEVQHAEVTQDPEREARTDRVDSRRASVYTGEATEQNHEELEAYPVLTSLPNTVPDGPIEKRPEGQGDMETNIKLSVAESTKPEVNKAVPLICITFPGDGAPKGQQWPAVAKPGLQRRKAILQANNQSFTIRAHQENDRHKKKTYRNKSDSKTKISSKTPQKPMSSTEGSTKPTTQKTSIKTHGFPTLGLVDTRPPPSPKFQNRMPQTEKKQATHRPPKPQRPPSFPCICKNPVLKKSSLPFAVQPSESNLTHLDLKYSDMFKEINSTGNGPGIYEMFGTPVYCHAREAGRHESKHCRQICTAPPGTGMVSKCQSPHTESRNNTRARNAHKRPHVNPPKGSLGIKQKHKDFMSKGKSCKPIARNLEDIENDHGVTEPDWRVKSSENDFRSFKDEVPSMNLALYAEQSTEHKEFLPVSDLSIVEELSMEEPVNEGDLSNHPLLATSLRDLQELEELPPHIPLVPSESSWALPREKNSITHVLQEKQNEASHGDLNAYPNLPKELGFDSIPNTSKTRMSFSFPEKQELAASQRYQNWARSLDHESLANKPIACQMFGASLNDDDSLSLGSLDSLKNEELTDELLGCLAAELLALDEKDNSNQIREHEIYPGSLNLECSRKGNTLQELGREATNVKIQRYGHGFRIYDREDKFLNSNEKKIFSESSLKHGEPILWTKGEILGKGAYGTVYCGLTSQGQLIAVKQVALDTSDKLATEKEYRKLHEEVDLLKVLKHVNIVAYLGTCLEENIVSIFMEFVPGGSISSIINRFGPLPEMVFCKYTKQILQGVAYLHENCVVHRDIKGNNVMLMPTGIIKLIDFGCAKRLAWAGLNGTHSDMLKSMHGTPYWMAPEVINESGYGRKSDIWSIGCTVFEMATGKPPLASMDRMAAMFYIGAHRGLMPPLPDRFSEHAVDFVRVCLTRDQHERPSALQLLRHTFLKRSH</sequence>
<evidence type="ECO:0000313" key="1">
    <source>
        <dbReference type="Proteomes" id="UP000694863"/>
    </source>
</evidence>
<keyword evidence="2" id="KW-0418">Kinase</keyword>
<accession>A0AC55CV37</accession>
<dbReference type="RefSeq" id="XP_045143354.1">
    <property type="nucleotide sequence ID" value="XM_045287419.1"/>
</dbReference>